<dbReference type="Proteomes" id="UP001152607">
    <property type="component" value="Unassembled WGS sequence"/>
</dbReference>
<reference evidence="1" key="1">
    <citation type="submission" date="2023-01" db="EMBL/GenBank/DDBJ databases">
        <authorList>
            <person name="Van Ghelder C."/>
            <person name="Rancurel C."/>
        </authorList>
    </citation>
    <scope>NUCLEOTIDE SEQUENCE</scope>
    <source>
        <strain evidence="1">CNCM I-4278</strain>
    </source>
</reference>
<dbReference type="EMBL" id="CAOQHR010000009">
    <property type="protein sequence ID" value="CAI6339678.1"/>
    <property type="molecule type" value="Genomic_DNA"/>
</dbReference>
<evidence type="ECO:0000313" key="2">
    <source>
        <dbReference type="Proteomes" id="UP001152607"/>
    </source>
</evidence>
<organism evidence="1 2">
    <name type="scientific">Periconia digitata</name>
    <dbReference type="NCBI Taxonomy" id="1303443"/>
    <lineage>
        <taxon>Eukaryota</taxon>
        <taxon>Fungi</taxon>
        <taxon>Dikarya</taxon>
        <taxon>Ascomycota</taxon>
        <taxon>Pezizomycotina</taxon>
        <taxon>Dothideomycetes</taxon>
        <taxon>Pleosporomycetidae</taxon>
        <taxon>Pleosporales</taxon>
        <taxon>Massarineae</taxon>
        <taxon>Periconiaceae</taxon>
        <taxon>Periconia</taxon>
    </lineage>
</organism>
<sequence length="94" mass="10629">MGKTAACLESFQLRRRITHNAVMLRGTKRPLLFHTHTAFPWGEKSRNNSAMMQKQAGRGMDVPCATNVYAHEAKTCLTACLTAMLLFYMFPVFC</sequence>
<proteinExistence type="predicted"/>
<keyword evidence="2" id="KW-1185">Reference proteome</keyword>
<accession>A0A9W4XQ88</accession>
<comment type="caution">
    <text evidence="1">The sequence shown here is derived from an EMBL/GenBank/DDBJ whole genome shotgun (WGS) entry which is preliminary data.</text>
</comment>
<evidence type="ECO:0000313" key="1">
    <source>
        <dbReference type="EMBL" id="CAI6339678.1"/>
    </source>
</evidence>
<dbReference type="AlphaFoldDB" id="A0A9W4XQ88"/>
<name>A0A9W4XQ88_9PLEO</name>
<protein>
    <submittedName>
        <fullName evidence="1">Uncharacterized protein</fullName>
    </submittedName>
</protein>
<gene>
    <name evidence="1" type="ORF">PDIGIT_LOCUS12841</name>
</gene>